<organism evidence="2 3">
    <name type="scientific">Dryococelus australis</name>
    <dbReference type="NCBI Taxonomy" id="614101"/>
    <lineage>
        <taxon>Eukaryota</taxon>
        <taxon>Metazoa</taxon>
        <taxon>Ecdysozoa</taxon>
        <taxon>Arthropoda</taxon>
        <taxon>Hexapoda</taxon>
        <taxon>Insecta</taxon>
        <taxon>Pterygota</taxon>
        <taxon>Neoptera</taxon>
        <taxon>Polyneoptera</taxon>
        <taxon>Phasmatodea</taxon>
        <taxon>Verophasmatodea</taxon>
        <taxon>Anareolatae</taxon>
        <taxon>Phasmatidae</taxon>
        <taxon>Eurycanthinae</taxon>
        <taxon>Dryococelus</taxon>
    </lineage>
</organism>
<gene>
    <name evidence="2" type="ORF">PR048_008288</name>
</gene>
<dbReference type="Proteomes" id="UP001159363">
    <property type="component" value="Chromosome 3"/>
</dbReference>
<protein>
    <submittedName>
        <fullName evidence="2">Uncharacterized protein</fullName>
    </submittedName>
</protein>
<feature type="region of interest" description="Disordered" evidence="1">
    <location>
        <begin position="21"/>
        <end position="54"/>
    </location>
</feature>
<dbReference type="EMBL" id="JARBHB010000003">
    <property type="protein sequence ID" value="KAJ8888796.1"/>
    <property type="molecule type" value="Genomic_DNA"/>
</dbReference>
<evidence type="ECO:0000313" key="2">
    <source>
        <dbReference type="EMBL" id="KAJ8888796.1"/>
    </source>
</evidence>
<proteinExistence type="predicted"/>
<evidence type="ECO:0000313" key="3">
    <source>
        <dbReference type="Proteomes" id="UP001159363"/>
    </source>
</evidence>
<sequence length="107" mass="11561">MKGRGKREIPKKIRRPVVSFGTIPTCEKPGATPPGIEPGSPSWEASGLTTKPPGPQVLQAAHEAVEDLKGKLCGEKEEYVAKGSGWMLASVDCLELRISRLYSLCEK</sequence>
<name>A0ABQ9HWP6_9NEOP</name>
<comment type="caution">
    <text evidence="2">The sequence shown here is derived from an EMBL/GenBank/DDBJ whole genome shotgun (WGS) entry which is preliminary data.</text>
</comment>
<reference evidence="2 3" key="1">
    <citation type="submission" date="2023-02" db="EMBL/GenBank/DDBJ databases">
        <title>LHISI_Scaffold_Assembly.</title>
        <authorList>
            <person name="Stuart O.P."/>
            <person name="Cleave R."/>
            <person name="Magrath M.J.L."/>
            <person name="Mikheyev A.S."/>
        </authorList>
    </citation>
    <scope>NUCLEOTIDE SEQUENCE [LARGE SCALE GENOMIC DNA]</scope>
    <source>
        <strain evidence="2">Daus_M_001</strain>
        <tissue evidence="2">Leg muscle</tissue>
    </source>
</reference>
<accession>A0ABQ9HWP6</accession>
<keyword evidence="3" id="KW-1185">Reference proteome</keyword>
<evidence type="ECO:0000256" key="1">
    <source>
        <dbReference type="SAM" id="MobiDB-lite"/>
    </source>
</evidence>